<dbReference type="OrthoDB" id="9892509at2"/>
<organism evidence="1 2">
    <name type="scientific">Rufibacter hautae</name>
    <dbReference type="NCBI Taxonomy" id="2595005"/>
    <lineage>
        <taxon>Bacteria</taxon>
        <taxon>Pseudomonadati</taxon>
        <taxon>Bacteroidota</taxon>
        <taxon>Cytophagia</taxon>
        <taxon>Cytophagales</taxon>
        <taxon>Hymenobacteraceae</taxon>
        <taxon>Rufibacter</taxon>
    </lineage>
</organism>
<evidence type="ECO:0000313" key="2">
    <source>
        <dbReference type="Proteomes" id="UP000324133"/>
    </source>
</evidence>
<protein>
    <submittedName>
        <fullName evidence="1">Uncharacterized protein</fullName>
    </submittedName>
</protein>
<dbReference type="Proteomes" id="UP000324133">
    <property type="component" value="Unassembled WGS sequence"/>
</dbReference>
<dbReference type="RefSeq" id="WP_149092664.1">
    <property type="nucleotide sequence ID" value="NZ_VKKY01000003.1"/>
</dbReference>
<keyword evidence="2" id="KW-1185">Reference proteome</keyword>
<evidence type="ECO:0000313" key="1">
    <source>
        <dbReference type="EMBL" id="KAA3436725.1"/>
    </source>
</evidence>
<accession>A0A5B6T9W0</accession>
<reference evidence="1 2" key="1">
    <citation type="submission" date="2019-07" db="EMBL/GenBank/DDBJ databases">
        <title>Rufibacter sp. nov., isolated from lake sediment.</title>
        <authorList>
            <person name="Qu J.-H."/>
        </authorList>
    </citation>
    <scope>NUCLEOTIDE SEQUENCE [LARGE SCALE GENOMIC DNA]</scope>
    <source>
        <strain evidence="1 2">NBS58-1</strain>
    </source>
</reference>
<proteinExistence type="predicted"/>
<dbReference type="EMBL" id="VKKY01000003">
    <property type="protein sequence ID" value="KAA3436725.1"/>
    <property type="molecule type" value="Genomic_DNA"/>
</dbReference>
<comment type="caution">
    <text evidence="1">The sequence shown here is derived from an EMBL/GenBank/DDBJ whole genome shotgun (WGS) entry which is preliminary data.</text>
</comment>
<sequence>MHINKRTEKTMKVSPENFAYLSDLKNSIRELTGLNASFNDVLAMVRHSFPTEQMVERLTIIAAEKRIKRNDNQ</sequence>
<name>A0A5B6T9W0_9BACT</name>
<dbReference type="AlphaFoldDB" id="A0A5B6T9W0"/>
<gene>
    <name evidence="1" type="ORF">FOA19_20315</name>
</gene>